<dbReference type="AlphaFoldDB" id="A0A1A0CCJ8"/>
<dbReference type="Proteomes" id="UP000093796">
    <property type="component" value="Unassembled WGS sequence"/>
</dbReference>
<dbReference type="EMBL" id="LYUD01000165">
    <property type="protein sequence ID" value="OAZ60027.1"/>
    <property type="molecule type" value="Genomic_DNA"/>
</dbReference>
<gene>
    <name evidence="1" type="ORF">SRCM100623_02895</name>
</gene>
<comment type="caution">
    <text evidence="1">The sequence shown here is derived from an EMBL/GenBank/DDBJ whole genome shotgun (WGS) entry which is preliminary data.</text>
</comment>
<name>A0A1A0CCJ8_ACEPA</name>
<sequence length="108" mass="11440">MNGRGCAPAALGLSSHSYAPGLLCDLLASAHEGDHCTPLPLLARLGAEHVGQDGATLMAATLNRHCHDSHILMFFVGLLPFPQPVPTFVRDPLHCPGRPCRGAFAQHL</sequence>
<evidence type="ECO:0000313" key="2">
    <source>
        <dbReference type="Proteomes" id="UP000093796"/>
    </source>
</evidence>
<proteinExistence type="predicted"/>
<dbReference type="PATRIC" id="fig|438.15.peg.3195"/>
<protein>
    <submittedName>
        <fullName evidence="1">Uncharacterized protein</fullName>
    </submittedName>
</protein>
<evidence type="ECO:0000313" key="1">
    <source>
        <dbReference type="EMBL" id="OAZ60027.1"/>
    </source>
</evidence>
<organism evidence="1 2">
    <name type="scientific">Acetobacter pasteurianus</name>
    <name type="common">Acetobacter turbidans</name>
    <dbReference type="NCBI Taxonomy" id="438"/>
    <lineage>
        <taxon>Bacteria</taxon>
        <taxon>Pseudomonadati</taxon>
        <taxon>Pseudomonadota</taxon>
        <taxon>Alphaproteobacteria</taxon>
        <taxon>Acetobacterales</taxon>
        <taxon>Acetobacteraceae</taxon>
        <taxon>Acetobacter</taxon>
    </lineage>
</organism>
<accession>A0A1A0CCJ8</accession>
<reference evidence="1 2" key="1">
    <citation type="submission" date="2016-05" db="EMBL/GenBank/DDBJ databases">
        <title>Genome sequencing of Acetobacter pasteurianus strain SRCM100623.</title>
        <authorList>
            <person name="Song Y.R."/>
        </authorList>
    </citation>
    <scope>NUCLEOTIDE SEQUENCE [LARGE SCALE GENOMIC DNA]</scope>
    <source>
        <strain evidence="1 2">SRCM100623</strain>
    </source>
</reference>